<proteinExistence type="predicted"/>
<organism evidence="2 3">
    <name type="scientific">Camellia sinensis</name>
    <name type="common">Tea plant</name>
    <name type="synonym">Thea sinensis</name>
    <dbReference type="NCBI Taxonomy" id="4442"/>
    <lineage>
        <taxon>Eukaryota</taxon>
        <taxon>Viridiplantae</taxon>
        <taxon>Streptophyta</taxon>
        <taxon>Embryophyta</taxon>
        <taxon>Tracheophyta</taxon>
        <taxon>Spermatophyta</taxon>
        <taxon>Magnoliopsida</taxon>
        <taxon>eudicotyledons</taxon>
        <taxon>Gunneridae</taxon>
        <taxon>Pentapetalae</taxon>
        <taxon>asterids</taxon>
        <taxon>Ericales</taxon>
        <taxon>Theaceae</taxon>
        <taxon>Camellia</taxon>
    </lineage>
</organism>
<feature type="transmembrane region" description="Helical" evidence="1">
    <location>
        <begin position="83"/>
        <end position="101"/>
    </location>
</feature>
<evidence type="ECO:0000313" key="3">
    <source>
        <dbReference type="Proteomes" id="UP000593564"/>
    </source>
</evidence>
<evidence type="ECO:0000313" key="2">
    <source>
        <dbReference type="EMBL" id="KAF5946160.1"/>
    </source>
</evidence>
<comment type="caution">
    <text evidence="2">The sequence shown here is derived from an EMBL/GenBank/DDBJ whole genome shotgun (WGS) entry which is preliminary data.</text>
</comment>
<protein>
    <recommendedName>
        <fullName evidence="4">Transmembrane protein</fullName>
    </recommendedName>
</protein>
<reference evidence="3" key="1">
    <citation type="journal article" date="2020" name="Nat. Commun.">
        <title>Genome assembly of wild tea tree DASZ reveals pedigree and selection history of tea varieties.</title>
        <authorList>
            <person name="Zhang W."/>
            <person name="Zhang Y."/>
            <person name="Qiu H."/>
            <person name="Guo Y."/>
            <person name="Wan H."/>
            <person name="Zhang X."/>
            <person name="Scossa F."/>
            <person name="Alseekh S."/>
            <person name="Zhang Q."/>
            <person name="Wang P."/>
            <person name="Xu L."/>
            <person name="Schmidt M.H."/>
            <person name="Jia X."/>
            <person name="Li D."/>
            <person name="Zhu A."/>
            <person name="Guo F."/>
            <person name="Chen W."/>
            <person name="Ni D."/>
            <person name="Usadel B."/>
            <person name="Fernie A.R."/>
            <person name="Wen W."/>
        </authorList>
    </citation>
    <scope>NUCLEOTIDE SEQUENCE [LARGE SCALE GENOMIC DNA]</scope>
    <source>
        <strain evidence="3">cv. G240</strain>
    </source>
</reference>
<name>A0A7J7GZR1_CAMSI</name>
<dbReference type="AlphaFoldDB" id="A0A7J7GZR1"/>
<keyword evidence="1" id="KW-0472">Membrane</keyword>
<reference evidence="2 3" key="2">
    <citation type="submission" date="2020-07" db="EMBL/GenBank/DDBJ databases">
        <title>Genome assembly of wild tea tree DASZ reveals pedigree and selection history of tea varieties.</title>
        <authorList>
            <person name="Zhang W."/>
        </authorList>
    </citation>
    <scope>NUCLEOTIDE SEQUENCE [LARGE SCALE GENOMIC DNA]</scope>
    <source>
        <strain evidence="3">cv. G240</strain>
        <tissue evidence="2">Leaf</tissue>
    </source>
</reference>
<gene>
    <name evidence="2" type="ORF">HYC85_016388</name>
</gene>
<evidence type="ECO:0000256" key="1">
    <source>
        <dbReference type="SAM" id="Phobius"/>
    </source>
</evidence>
<keyword evidence="1" id="KW-0812">Transmembrane</keyword>
<sequence length="136" mass="15306">MRDKRREERERESCPLPRRRSRCQTIALSVDQHSLSHQHAPPLQNRGQSKRVVVRSTPCIGARERSVMVSGFGRFSMRMRSSFFVIVIVLLDFVIVLPSSVKAAEDDNGGHRVPVDSPNVALLESIPPFAVDIDQS</sequence>
<keyword evidence="3" id="KW-1185">Reference proteome</keyword>
<keyword evidence="1" id="KW-1133">Transmembrane helix</keyword>
<dbReference type="Proteomes" id="UP000593564">
    <property type="component" value="Unassembled WGS sequence"/>
</dbReference>
<accession>A0A7J7GZR1</accession>
<dbReference type="EMBL" id="JACBKZ010000007">
    <property type="protein sequence ID" value="KAF5946160.1"/>
    <property type="molecule type" value="Genomic_DNA"/>
</dbReference>
<evidence type="ECO:0008006" key="4">
    <source>
        <dbReference type="Google" id="ProtNLM"/>
    </source>
</evidence>